<protein>
    <recommendedName>
        <fullName evidence="3">Alpha/beta hydrolase</fullName>
    </recommendedName>
</protein>
<reference evidence="1" key="1">
    <citation type="submission" date="2019-02" db="EMBL/GenBank/DDBJ databases">
        <authorList>
            <person name="Gruber-Vodicka R. H."/>
            <person name="Seah K. B. B."/>
        </authorList>
    </citation>
    <scope>NUCLEOTIDE SEQUENCE</scope>
    <source>
        <strain evidence="1">BECK_S312</strain>
        <strain evidence="2">BECK_S426</strain>
    </source>
</reference>
<dbReference type="EMBL" id="CAADFM010000086">
    <property type="protein sequence ID" value="VFK13338.1"/>
    <property type="molecule type" value="Genomic_DNA"/>
</dbReference>
<evidence type="ECO:0000313" key="1">
    <source>
        <dbReference type="EMBL" id="VFK13338.1"/>
    </source>
</evidence>
<sequence length="261" mass="30238">MNKKDYKKSCHALEKRLRKRVENNVWDKILFKNLYYHDILQGNQQDVFERMRSQIDWMRLRKFLLFGFSDAGSLEHKKHLPNSPYLNTQKMILKSMDEVFDEAGKVPVIILAQSLGAQVISNYIWDASRSGGKAFAGVWVSPQEGVDPDRDEFRRMRTVEHLYTTGCNIPIFVAGHKVIEPIKPPTNSFEWYNFFDEDDVLGWPLRPLSKSYANIVKDIPINAGGGIIGTVLKSWNPLGHTEYWKDKEVIKHLSRSIERLA</sequence>
<gene>
    <name evidence="1" type="ORF">BECKLPF1236A_GA0070988_1008613</name>
    <name evidence="2" type="ORF">BECKLPF1236C_GA0070990_103754</name>
</gene>
<accession>A0A450W8L6</accession>
<evidence type="ECO:0000313" key="2">
    <source>
        <dbReference type="EMBL" id="VFK35445.1"/>
    </source>
</evidence>
<organism evidence="1">
    <name type="scientific">Candidatus Kentrum sp. LPFa</name>
    <dbReference type="NCBI Taxonomy" id="2126335"/>
    <lineage>
        <taxon>Bacteria</taxon>
        <taxon>Pseudomonadati</taxon>
        <taxon>Pseudomonadota</taxon>
        <taxon>Gammaproteobacteria</taxon>
        <taxon>Candidatus Kentrum</taxon>
    </lineage>
</organism>
<dbReference type="AlphaFoldDB" id="A0A450W8L6"/>
<dbReference type="EMBL" id="CAADFP010000375">
    <property type="protein sequence ID" value="VFK35445.1"/>
    <property type="molecule type" value="Genomic_DNA"/>
</dbReference>
<evidence type="ECO:0008006" key="3">
    <source>
        <dbReference type="Google" id="ProtNLM"/>
    </source>
</evidence>
<proteinExistence type="predicted"/>
<name>A0A450W8L6_9GAMM</name>